<dbReference type="EMBL" id="QGMF01000704">
    <property type="protein sequence ID" value="TVY14360.1"/>
    <property type="molecule type" value="Genomic_DNA"/>
</dbReference>
<organism evidence="1 2">
    <name type="scientific">Lachnellula arida</name>
    <dbReference type="NCBI Taxonomy" id="1316785"/>
    <lineage>
        <taxon>Eukaryota</taxon>
        <taxon>Fungi</taxon>
        <taxon>Dikarya</taxon>
        <taxon>Ascomycota</taxon>
        <taxon>Pezizomycotina</taxon>
        <taxon>Leotiomycetes</taxon>
        <taxon>Helotiales</taxon>
        <taxon>Lachnaceae</taxon>
        <taxon>Lachnellula</taxon>
    </lineage>
</organism>
<comment type="caution">
    <text evidence="1">The sequence shown here is derived from an EMBL/GenBank/DDBJ whole genome shotgun (WGS) entry which is preliminary data.</text>
</comment>
<accession>A0A8T9B2Y4</accession>
<gene>
    <name evidence="1" type="ORF">LARI1_G006818</name>
</gene>
<protein>
    <submittedName>
        <fullName evidence="1">Uncharacterized protein</fullName>
    </submittedName>
</protein>
<reference evidence="1 2" key="1">
    <citation type="submission" date="2018-05" db="EMBL/GenBank/DDBJ databases">
        <title>Whole genome sequencing for identification of molecular markers to develop diagnostic detection tools for the regulated plant pathogen Lachnellula willkommii.</title>
        <authorList>
            <person name="Giroux E."/>
            <person name="Bilodeau G."/>
        </authorList>
    </citation>
    <scope>NUCLEOTIDE SEQUENCE [LARGE SCALE GENOMIC DNA]</scope>
    <source>
        <strain evidence="1 2">CBS 203.66</strain>
    </source>
</reference>
<dbReference type="Proteomes" id="UP000469559">
    <property type="component" value="Unassembled WGS sequence"/>
</dbReference>
<evidence type="ECO:0000313" key="1">
    <source>
        <dbReference type="EMBL" id="TVY14360.1"/>
    </source>
</evidence>
<dbReference type="AlphaFoldDB" id="A0A8T9B2Y4"/>
<sequence length="93" mass="10737">MAGPSLIEFFDSTSDSSRQAGFGFLEHETSEECCTPSIHLRLYPLKESEMVREITDMFAPIMKRFAIYNFWEQLETHSGDFKNYMVEEESAAP</sequence>
<keyword evidence="2" id="KW-1185">Reference proteome</keyword>
<evidence type="ECO:0000313" key="2">
    <source>
        <dbReference type="Proteomes" id="UP000469559"/>
    </source>
</evidence>
<proteinExistence type="predicted"/>
<name>A0A8T9B2Y4_9HELO</name>
<dbReference type="OrthoDB" id="5086500at2759"/>